<dbReference type="InterPro" id="IPR046155">
    <property type="entry name" value="DUF6157"/>
</dbReference>
<protein>
    <submittedName>
        <fullName evidence="1">Uncharacterized protein</fullName>
    </submittedName>
</protein>
<proteinExistence type="predicted"/>
<comment type="caution">
    <text evidence="1">The sequence shown here is derived from an EMBL/GenBank/DDBJ whole genome shotgun (WGS) entry which is preliminary data.</text>
</comment>
<dbReference type="EMBL" id="PVZC01000001">
    <property type="protein sequence ID" value="PRY01912.1"/>
    <property type="molecule type" value="Genomic_DNA"/>
</dbReference>
<dbReference type="OrthoDB" id="2361182at2"/>
<evidence type="ECO:0000313" key="1">
    <source>
        <dbReference type="EMBL" id="PRY01912.1"/>
    </source>
</evidence>
<sequence length="144" mass="16317">MDLNYYRTFIAVSDDCPAEAAAEPPVRAGRETVASVQYRMLAEHPAAYTQEDVLFESWLRRQPPSEEVPAEPTDAQRAALRDRFFSRSHACLRASPLPKTYGWGLLFDDEGRITLCPRESEEYARLLTGPDGIRVLKAMRSKRA</sequence>
<keyword evidence="2" id="KW-1185">Reference proteome</keyword>
<dbReference type="AlphaFoldDB" id="A0A2T0QDE5"/>
<accession>A0A2T0QDE5</accession>
<dbReference type="Proteomes" id="UP000237846">
    <property type="component" value="Unassembled WGS sequence"/>
</dbReference>
<reference evidence="1 2" key="1">
    <citation type="submission" date="2018-03" db="EMBL/GenBank/DDBJ databases">
        <title>Genomic Encyclopedia of Archaeal and Bacterial Type Strains, Phase II (KMG-II): from individual species to whole genera.</title>
        <authorList>
            <person name="Goeker M."/>
        </authorList>
    </citation>
    <scope>NUCLEOTIDE SEQUENCE [LARGE SCALE GENOMIC DNA]</scope>
    <source>
        <strain evidence="1 2">DSM 45601</strain>
    </source>
</reference>
<dbReference type="RefSeq" id="WP_106238451.1">
    <property type="nucleotide sequence ID" value="NZ_PVZC01000001.1"/>
</dbReference>
<dbReference type="Pfam" id="PF19654">
    <property type="entry name" value="DUF6157"/>
    <property type="match status" value="1"/>
</dbReference>
<evidence type="ECO:0000313" key="2">
    <source>
        <dbReference type="Proteomes" id="UP000237846"/>
    </source>
</evidence>
<gene>
    <name evidence="1" type="ORF">CLV72_101510</name>
</gene>
<organism evidence="1 2">
    <name type="scientific">Allonocardiopsis opalescens</name>
    <dbReference type="NCBI Taxonomy" id="1144618"/>
    <lineage>
        <taxon>Bacteria</taxon>
        <taxon>Bacillati</taxon>
        <taxon>Actinomycetota</taxon>
        <taxon>Actinomycetes</taxon>
        <taxon>Streptosporangiales</taxon>
        <taxon>Allonocardiopsis</taxon>
    </lineage>
</organism>
<name>A0A2T0QDE5_9ACTN</name>